<dbReference type="InterPro" id="IPR013153">
    <property type="entry name" value="Prk_AAA"/>
</dbReference>
<dbReference type="SMART" id="SM00382">
    <property type="entry name" value="AAA"/>
    <property type="match status" value="1"/>
</dbReference>
<dbReference type="PANTHER" id="PTHR42759:SF1">
    <property type="entry name" value="MAGNESIUM-CHELATASE SUBUNIT CHLD"/>
    <property type="match status" value="1"/>
</dbReference>
<dbReference type="EMBL" id="AUZY01004392">
    <property type="protein sequence ID" value="EQD63666.1"/>
    <property type="molecule type" value="Genomic_DNA"/>
</dbReference>
<dbReference type="SUPFAM" id="SSF52540">
    <property type="entry name" value="P-loop containing nucleoside triphosphate hydrolases"/>
    <property type="match status" value="1"/>
</dbReference>
<sequence>MAAAKEPAKGTRTNAAELRTIRPRAESPGERFRAEVLRRLDAGRTRGLSRDEAIRALFPKTVLPAGTYEDVVAAIVSGAHTLFFGPSGAGKTSLAKDLWSLFPKGVWVVEGCPVLDDPLSIVDPVAADRFPPCPICTRRFAPDHDPARFEPAAVDATRVPAQYVHLHEGYGYARLQGSSEVFPDHLTGNINLRKLEEIGDPMSPLVLEPGKLLQANRGFLLVDEIGKLPLGTQNVLLQALQEGVVTPSKSRESFPGSFVAVGTSNLSDLDNINDPLSDRLTSLFVGYNDR</sequence>
<dbReference type="GO" id="GO:0016301">
    <property type="term" value="F:kinase activity"/>
    <property type="evidence" value="ECO:0007669"/>
    <property type="project" value="UniProtKB-KW"/>
</dbReference>
<dbReference type="PANTHER" id="PTHR42759">
    <property type="entry name" value="MOXR FAMILY PROTEIN"/>
    <property type="match status" value="1"/>
</dbReference>
<keyword evidence="2" id="KW-0418">Kinase</keyword>
<keyword evidence="2" id="KW-0808">Transferase</keyword>
<reference evidence="2" key="2">
    <citation type="journal article" date="2014" name="ISME J.">
        <title>Microbial stratification in low pH oxic and suboxic macroscopic growths along an acid mine drainage.</title>
        <authorList>
            <person name="Mendez-Garcia C."/>
            <person name="Mesa V."/>
            <person name="Sprenger R.R."/>
            <person name="Richter M."/>
            <person name="Diez M.S."/>
            <person name="Solano J."/>
            <person name="Bargiela R."/>
            <person name="Golyshina O.V."/>
            <person name="Manteca A."/>
            <person name="Ramos J.L."/>
            <person name="Gallego J.R."/>
            <person name="Llorente I."/>
            <person name="Martins Dos Santos V.A."/>
            <person name="Jensen O.N."/>
            <person name="Pelaez A.I."/>
            <person name="Sanchez J."/>
            <person name="Ferrer M."/>
        </authorList>
    </citation>
    <scope>NUCLEOTIDE SEQUENCE</scope>
</reference>
<evidence type="ECO:0000313" key="2">
    <source>
        <dbReference type="EMBL" id="EQD63666.1"/>
    </source>
</evidence>
<dbReference type="Pfam" id="PF08298">
    <property type="entry name" value="AAA_PrkA"/>
    <property type="match status" value="1"/>
</dbReference>
<organism evidence="2">
    <name type="scientific">mine drainage metagenome</name>
    <dbReference type="NCBI Taxonomy" id="410659"/>
    <lineage>
        <taxon>unclassified sequences</taxon>
        <taxon>metagenomes</taxon>
        <taxon>ecological metagenomes</taxon>
    </lineage>
</organism>
<protein>
    <submittedName>
        <fullName evidence="2">Serine protein kinase</fullName>
    </submittedName>
</protein>
<feature type="non-terminal residue" evidence="2">
    <location>
        <position position="290"/>
    </location>
</feature>
<dbReference type="InterPro" id="IPR050764">
    <property type="entry name" value="CbbQ/NirQ/NorQ/GpvN"/>
</dbReference>
<dbReference type="InterPro" id="IPR003593">
    <property type="entry name" value="AAA+_ATPase"/>
</dbReference>
<dbReference type="InterPro" id="IPR027417">
    <property type="entry name" value="P-loop_NTPase"/>
</dbReference>
<comment type="caution">
    <text evidence="2">The sequence shown here is derived from an EMBL/GenBank/DDBJ whole genome shotgun (WGS) entry which is preliminary data.</text>
</comment>
<reference evidence="2" key="1">
    <citation type="submission" date="2013-08" db="EMBL/GenBank/DDBJ databases">
        <authorList>
            <person name="Mendez C."/>
            <person name="Richter M."/>
            <person name="Ferrer M."/>
            <person name="Sanchez J."/>
        </authorList>
    </citation>
    <scope>NUCLEOTIDE SEQUENCE</scope>
</reference>
<accession>T1ASX5</accession>
<feature type="domain" description="AAA+ ATPase" evidence="1">
    <location>
        <begin position="77"/>
        <end position="290"/>
    </location>
</feature>
<dbReference type="AlphaFoldDB" id="T1ASX5"/>
<gene>
    <name evidence="2" type="ORF">B1B_06926</name>
</gene>
<dbReference type="Gene3D" id="3.40.50.300">
    <property type="entry name" value="P-loop containing nucleotide triphosphate hydrolases"/>
    <property type="match status" value="1"/>
</dbReference>
<evidence type="ECO:0000259" key="1">
    <source>
        <dbReference type="SMART" id="SM00382"/>
    </source>
</evidence>
<proteinExistence type="predicted"/>
<name>T1ASX5_9ZZZZ</name>